<protein>
    <recommendedName>
        <fullName evidence="10">Galactose-1-phosphate uridylyltransferase</fullName>
        <shortName evidence="10">Gal-1-P uridylyltransferase</shortName>
        <ecNumber evidence="10">2.7.7.12</ecNumber>
    </recommendedName>
    <alternativeName>
        <fullName evidence="10">UDP-glucose--hexose-1-phosphate uridylyltransferase</fullName>
    </alternativeName>
</protein>
<dbReference type="RefSeq" id="WP_307408677.1">
    <property type="nucleotide sequence ID" value="NZ_JAUSUR010000004.1"/>
</dbReference>
<evidence type="ECO:0000259" key="12">
    <source>
        <dbReference type="Pfam" id="PF02744"/>
    </source>
</evidence>
<proteinExistence type="inferred from homology"/>
<dbReference type="InterPro" id="IPR005849">
    <property type="entry name" value="GalP_Utransf_N"/>
</dbReference>
<dbReference type="InterPro" id="IPR005850">
    <property type="entry name" value="GalP_Utransf_C"/>
</dbReference>
<evidence type="ECO:0000313" key="14">
    <source>
        <dbReference type="Proteomes" id="UP001230220"/>
    </source>
</evidence>
<gene>
    <name evidence="10" type="primary">galT</name>
    <name evidence="13" type="ORF">J2S15_002464</name>
</gene>
<organism evidence="13 14">
    <name type="scientific">Breznakia pachnodae</name>
    <dbReference type="NCBI Taxonomy" id="265178"/>
    <lineage>
        <taxon>Bacteria</taxon>
        <taxon>Bacillati</taxon>
        <taxon>Bacillota</taxon>
        <taxon>Erysipelotrichia</taxon>
        <taxon>Erysipelotrichales</taxon>
        <taxon>Erysipelotrichaceae</taxon>
        <taxon>Breznakia</taxon>
    </lineage>
</organism>
<dbReference type="PANTHER" id="PTHR39191">
    <property type="entry name" value="GALACTOSE-1-PHOSPHATE URIDYLYLTRANSFERASE"/>
    <property type="match status" value="1"/>
</dbReference>
<dbReference type="InterPro" id="IPR023425">
    <property type="entry name" value="GalP_uridyl_Trfase_II_CS"/>
</dbReference>
<comment type="subcellular location">
    <subcellularLocation>
        <location evidence="2 10">Cytoplasm</location>
    </subcellularLocation>
</comment>
<name>A0ABU0E4R9_9FIRM</name>
<dbReference type="Pfam" id="PF02744">
    <property type="entry name" value="GalP_UDP_tr_C"/>
    <property type="match status" value="1"/>
</dbReference>
<dbReference type="EMBL" id="JAUSUR010000004">
    <property type="protein sequence ID" value="MDQ0361714.1"/>
    <property type="molecule type" value="Genomic_DNA"/>
</dbReference>
<sequence length="496" mass="58339">MNKYIDAFIDYGLQHHLIHKEDEIYTRNRMLEILDYQEYEPSNLKESYDLSQILDELYSSMIKRGLLEEGNKHKERWESLLVDLLVPKPSMVIHKFGELYKENPRTATDYYYHLAMDSNYIQRDRLHLDKKWKVETEYGVLDITINLAKPEKDPKDIAAAKQAKSSGYPKCVLCRENEGYAGNMNHPARSQHRLIPLSLRGETYYLQYSPYVYYNEHCIILNGEHKPMQVDKNLFIALFDFVDIFPHYFVGSNADLPIVGGSILSHDHFQGGNYTFAMAEAKTSKPVISAKFPEVEYSRVFWPLSVIRLNSSNREKLINCASHILALWRNYSDKEAGILAYTKEPHNTITPIVRKKEHVYEMDLVLRNNRTSEEYPDGIFHPHKEWHMIKKENIGLIEVMGLAILPPRLLREMEELKKLWIHNETDLTHEDMNKYQKWYNDLRLNYPNITEDIIDDVLQKEIGMVFLHVLEDAGVYKQTQEGQKQFQKFLDRIEGD</sequence>
<reference evidence="13 14" key="1">
    <citation type="submission" date="2023-07" db="EMBL/GenBank/DDBJ databases">
        <title>Genomic Encyclopedia of Type Strains, Phase IV (KMG-IV): sequencing the most valuable type-strain genomes for metagenomic binning, comparative biology and taxonomic classification.</title>
        <authorList>
            <person name="Goeker M."/>
        </authorList>
    </citation>
    <scope>NUCLEOTIDE SEQUENCE [LARGE SCALE GENOMIC DNA]</scope>
    <source>
        <strain evidence="13 14">DSM 16784</strain>
    </source>
</reference>
<evidence type="ECO:0000256" key="5">
    <source>
        <dbReference type="ARBA" id="ARBA00022490"/>
    </source>
</evidence>
<comment type="pathway">
    <text evidence="3 10">Carbohydrate metabolism; galactose metabolism.</text>
</comment>
<dbReference type="PIRSF" id="PIRSF006005">
    <property type="entry name" value="GalT_BS"/>
    <property type="match status" value="1"/>
</dbReference>
<evidence type="ECO:0000256" key="10">
    <source>
        <dbReference type="HAMAP-Rule" id="MF_00571"/>
    </source>
</evidence>
<dbReference type="NCBIfam" id="NF003629">
    <property type="entry name" value="PRK05270.1-2"/>
    <property type="match status" value="1"/>
</dbReference>
<evidence type="ECO:0000256" key="7">
    <source>
        <dbReference type="ARBA" id="ARBA00022695"/>
    </source>
</evidence>
<dbReference type="EC" id="2.7.7.12" evidence="10"/>
<keyword evidence="5 10" id="KW-0963">Cytoplasm</keyword>
<evidence type="ECO:0000256" key="6">
    <source>
        <dbReference type="ARBA" id="ARBA00022679"/>
    </source>
</evidence>
<accession>A0ABU0E4R9</accession>
<dbReference type="PROSITE" id="PS01163">
    <property type="entry name" value="GAL_P_UDP_TRANSF_II"/>
    <property type="match status" value="1"/>
</dbReference>
<dbReference type="Proteomes" id="UP001230220">
    <property type="component" value="Unassembled WGS sequence"/>
</dbReference>
<keyword evidence="9 10" id="KW-0119">Carbohydrate metabolism</keyword>
<evidence type="ECO:0000256" key="8">
    <source>
        <dbReference type="ARBA" id="ARBA00023144"/>
    </source>
</evidence>
<feature type="domain" description="Galactose-1-phosphate uridyl transferase N-terminal" evidence="11">
    <location>
        <begin position="18"/>
        <end position="227"/>
    </location>
</feature>
<comment type="caution">
    <text evidence="13">The sequence shown here is derived from an EMBL/GenBank/DDBJ whole genome shotgun (WGS) entry which is preliminary data.</text>
</comment>
<evidence type="ECO:0000256" key="9">
    <source>
        <dbReference type="ARBA" id="ARBA00023277"/>
    </source>
</evidence>
<keyword evidence="14" id="KW-1185">Reference proteome</keyword>
<evidence type="ECO:0000256" key="1">
    <source>
        <dbReference type="ARBA" id="ARBA00001107"/>
    </source>
</evidence>
<feature type="domain" description="Galactose-1-phosphate uridyl transferase C-terminal" evidence="12">
    <location>
        <begin position="243"/>
        <end position="422"/>
    </location>
</feature>
<evidence type="ECO:0000256" key="2">
    <source>
        <dbReference type="ARBA" id="ARBA00004496"/>
    </source>
</evidence>
<evidence type="ECO:0000256" key="3">
    <source>
        <dbReference type="ARBA" id="ARBA00004947"/>
    </source>
</evidence>
<dbReference type="GO" id="GO:0008108">
    <property type="term" value="F:UDP-glucose:hexose-1-phosphate uridylyltransferase activity"/>
    <property type="evidence" value="ECO:0007669"/>
    <property type="project" value="UniProtKB-EC"/>
</dbReference>
<evidence type="ECO:0000256" key="4">
    <source>
        <dbReference type="ARBA" id="ARBA00008706"/>
    </source>
</evidence>
<comment type="catalytic activity">
    <reaction evidence="1 10">
        <text>alpha-D-galactose 1-phosphate + UDP-alpha-D-glucose = alpha-D-glucose 1-phosphate + UDP-alpha-D-galactose</text>
        <dbReference type="Rhea" id="RHEA:13989"/>
        <dbReference type="ChEBI" id="CHEBI:58336"/>
        <dbReference type="ChEBI" id="CHEBI:58601"/>
        <dbReference type="ChEBI" id="CHEBI:58885"/>
        <dbReference type="ChEBI" id="CHEBI:66914"/>
        <dbReference type="EC" id="2.7.7.12"/>
    </reaction>
</comment>
<evidence type="ECO:0000259" key="11">
    <source>
        <dbReference type="Pfam" id="PF01087"/>
    </source>
</evidence>
<keyword evidence="8 10" id="KW-0299">Galactose metabolism</keyword>
<keyword evidence="7 10" id="KW-0548">Nucleotidyltransferase</keyword>
<dbReference type="Pfam" id="PF01087">
    <property type="entry name" value="GalP_UDP_transf"/>
    <property type="match status" value="1"/>
</dbReference>
<dbReference type="InterPro" id="IPR000766">
    <property type="entry name" value="GalP_uridyl_Trfase_II"/>
</dbReference>
<evidence type="ECO:0000313" key="13">
    <source>
        <dbReference type="EMBL" id="MDQ0361714.1"/>
    </source>
</evidence>
<keyword evidence="6 10" id="KW-0808">Transferase</keyword>
<comment type="similarity">
    <text evidence="4 10">Belongs to the galactose-1-phosphate uridylyltransferase type 2 family.</text>
</comment>
<dbReference type="HAMAP" id="MF_00571">
    <property type="entry name" value="GalP_UDP_trans"/>
    <property type="match status" value="1"/>
</dbReference>
<dbReference type="PANTHER" id="PTHR39191:SF1">
    <property type="entry name" value="DUF4922 DOMAIN-CONTAINING PROTEIN"/>
    <property type="match status" value="1"/>
</dbReference>